<evidence type="ECO:0000313" key="2">
    <source>
        <dbReference type="Proteomes" id="UP000272155"/>
    </source>
</evidence>
<dbReference type="OrthoDB" id="33030at10239"/>
<organism evidence="1 2">
    <name type="scientific">Vibrio phage VP4B</name>
    <dbReference type="NCBI Taxonomy" id="1262540"/>
    <lineage>
        <taxon>Viruses</taxon>
        <taxon>Duplodnaviria</taxon>
        <taxon>Heunggongvirae</taxon>
        <taxon>Uroviricota</taxon>
        <taxon>Caudoviricetes</taxon>
        <taxon>Chimalliviridae</taxon>
        <taxon>Gorgonvirinae</taxon>
        <taxon>Tidunavirus</taxon>
        <taxon>Tidunavirus VP4B</taxon>
    </lineage>
</organism>
<accession>V9LZJ6</accession>
<sequence>MSLDGFVSKVTISKRGLFDMHFSIFIRQDVTLHRSFMVCDSNKNLEKDRASATKKIQDLIDTLDIYVDRLREKALYQDCRPIGVMRDPVTNEYHGESSTVCLQTDRDECIFCITSCEHKLRLTLSHEETAKILVKIIDQLRLHLADMNQLLDEYLS</sequence>
<dbReference type="EMBL" id="KC131130">
    <property type="protein sequence ID" value="AGB07249.1"/>
    <property type="molecule type" value="Genomic_DNA"/>
</dbReference>
<dbReference type="GeneID" id="40103011"/>
<keyword evidence="2" id="KW-1185">Reference proteome</keyword>
<reference evidence="1 2" key="1">
    <citation type="submission" date="2012-11" db="EMBL/GenBank/DDBJ databases">
        <title>Complete genome sequence of a novel phiKZ-like Vibrio phage.</title>
        <authorList>
            <person name="Luo Z."/>
            <person name="Yu Y."/>
        </authorList>
    </citation>
    <scope>NUCLEOTIDE SEQUENCE [LARGE SCALE GENOMIC DNA]</scope>
</reference>
<dbReference type="KEGG" id="vg:40103011"/>
<dbReference type="RefSeq" id="YP_009626111.1">
    <property type="nucleotide sequence ID" value="NC_042136.1"/>
</dbReference>
<proteinExistence type="predicted"/>
<evidence type="ECO:0000313" key="1">
    <source>
        <dbReference type="EMBL" id="AGB07249.1"/>
    </source>
</evidence>
<protein>
    <submittedName>
        <fullName evidence="1">Uncharacterized protein</fullName>
    </submittedName>
</protein>
<name>V9LZJ6_9CAUD</name>
<dbReference type="Proteomes" id="UP000272155">
    <property type="component" value="Segment"/>
</dbReference>